<evidence type="ECO:0000256" key="1">
    <source>
        <dbReference type="ARBA" id="ARBA00022729"/>
    </source>
</evidence>
<dbReference type="EMBL" id="CP126446">
    <property type="protein sequence ID" value="WIF97836.1"/>
    <property type="molecule type" value="Genomic_DNA"/>
</dbReference>
<evidence type="ECO:0000313" key="3">
    <source>
        <dbReference type="EMBL" id="WIF97836.1"/>
    </source>
</evidence>
<accession>A0ABY8UVY1</accession>
<dbReference type="Proteomes" id="UP001236652">
    <property type="component" value="Chromosome"/>
</dbReference>
<evidence type="ECO:0000313" key="4">
    <source>
        <dbReference type="Proteomes" id="UP001236652"/>
    </source>
</evidence>
<dbReference type="Gene3D" id="2.60.40.1220">
    <property type="match status" value="2"/>
</dbReference>
<organism evidence="3 4">
    <name type="scientific">Pontibacillus chungwhensis</name>
    <dbReference type="NCBI Taxonomy" id="265426"/>
    <lineage>
        <taxon>Bacteria</taxon>
        <taxon>Bacillati</taxon>
        <taxon>Bacillota</taxon>
        <taxon>Bacilli</taxon>
        <taxon>Bacillales</taxon>
        <taxon>Bacillaceae</taxon>
        <taxon>Pontibacillus</taxon>
    </lineage>
</organism>
<proteinExistence type="predicted"/>
<feature type="chain" id="PRO_5047313437" evidence="2">
    <location>
        <begin position="25"/>
        <end position="1160"/>
    </location>
</feature>
<evidence type="ECO:0000256" key="2">
    <source>
        <dbReference type="SAM" id="SignalP"/>
    </source>
</evidence>
<dbReference type="InterPro" id="IPR014755">
    <property type="entry name" value="Cu-Rt/internalin_Ig-like"/>
</dbReference>
<name>A0ABY8UVY1_9BACI</name>
<protein>
    <submittedName>
        <fullName evidence="3">Uncharacterized protein</fullName>
    </submittedName>
</protein>
<reference evidence="3 4" key="1">
    <citation type="submission" date="2023-05" db="EMBL/GenBank/DDBJ databases">
        <title>Comparative genomics reveals the evidence of polycyclic aromatic hydrocarbons degradation in moderately halophilic genus Pontibacillus.</title>
        <authorList>
            <person name="Yang H."/>
            <person name="Qian Z."/>
        </authorList>
    </citation>
    <scope>NUCLEOTIDE SEQUENCE [LARGE SCALE GENOMIC DNA]</scope>
    <source>
        <strain evidence="4">HN14</strain>
    </source>
</reference>
<feature type="signal peptide" evidence="2">
    <location>
        <begin position="1"/>
        <end position="24"/>
    </location>
</feature>
<keyword evidence="4" id="KW-1185">Reference proteome</keyword>
<keyword evidence="1 2" id="KW-0732">Signal</keyword>
<dbReference type="RefSeq" id="WP_231417780.1">
    <property type="nucleotide sequence ID" value="NZ_CP126446.1"/>
</dbReference>
<gene>
    <name evidence="3" type="ORF">QNI29_19245</name>
</gene>
<sequence>MKKSQFKVMSSAALATALAVPAVAGVAPQTVDAAETAVDNLVVEKNGEVSVITYEEFVNMLLDGEEAGTIKAVSSDEVYYTYEALVDATLDNPDSDLSEIIDMLADDEDAMVSDDMLAEWGLGVNLDVESVSAINNTTVEVKFVEPVSDVDAIDFSIEGLTIENAVVKQTDDRVVYLTTEAHEAGQEYTVMADDEVLGSFETVSAVVPDAIDFVSESKQSVVGKEVTLKADVGVKEAGIPVTFNVDAPTDSLNEDHKFEVYTNEDGIAEYSYTQYNDGVDNVAVYPTTAPAVRDNAKVYWGVDNILTVSEDEADSTLANGEEKTYTVKYLDPETGEPVSNEELNVTFLENVNVKPSDVTNAVVGDPSYGNVATPYQTTDGEENGVIVETDANGEATFSVSGTNTSVTPVVFLNSDRDDLDQARWDATELQAIASKVTFSGAQETNEFTVEGEDLTASLNLVSDEDEAAAGYDNGRKYSVTVTDEDGEAYDGGIVNVALQEDIDDLRSTNTDADIKTVDSDDLLGTILNGRNDAEIQLKLNDEGKAEFVVYGEDDEVATPIVWIDQNNAQNTQSGVLESGEPRLIAETTNFEQERVVGAILGVDGKDGTDVTLENAPLNVTFNPVNQSGMTLNDVPYDVTYVVRNTGSEPVSVDGYGYEDGEGDAIAYGTTIEVGGSLTLNKNIASGKDTFSITGAEGASVSVRATGVTEDDFSSDNREENLRLVPAQVIEADFAGEPETTLFTGTVMNLDEDANTFELNINGDVESFDYTDGVLFTTDSESSVSEAYFEQQLSEGDTVTYRKDGDRKEFEIVSNTDPVDSTIPTMLSANATDNQTLEVTFDETVTSSATAANLASQFSVDEDDDTTTADVNNATSASISGNTVTLTFPAGTFASSDIGEVTYREGSVSPLEDLAGNDVATPSTIDDSSTTLSFGASLGSTNDTTVGTEGSAESLTNQITAGASANSSNFSVTVTNDNGPVGSTTVPNIVTGDSPSVVANKVADAINADATLSPLYTATTNNDTVVLTQDEGNYSNESTFTLTSTDPDSTGVTFAGSNELADGVDPVAGVFNTEVLQGNLTGTNQSITAQVTNTDGFDQSVNVTLLATDETVAEVRDRIIASLNANPTVSTRYTADANGNDVRLTEVAGTESDATVELTIQ</sequence>